<dbReference type="PANTHER" id="PTHR33993">
    <property type="entry name" value="GLYOXALASE-RELATED"/>
    <property type="match status" value="1"/>
</dbReference>
<dbReference type="Proteomes" id="UP001141259">
    <property type="component" value="Unassembled WGS sequence"/>
</dbReference>
<reference evidence="2" key="1">
    <citation type="submission" date="2022-08" db="EMBL/GenBank/DDBJ databases">
        <authorList>
            <person name="Tistechok S."/>
            <person name="Samborskyy M."/>
            <person name="Roman I."/>
        </authorList>
    </citation>
    <scope>NUCLEOTIDE SEQUENCE</scope>
    <source>
        <strain evidence="2">DSM 103496</strain>
    </source>
</reference>
<dbReference type="PANTHER" id="PTHR33993:SF10">
    <property type="entry name" value="CONSERVED PROTEIN"/>
    <property type="match status" value="1"/>
</dbReference>
<dbReference type="Pfam" id="PF00903">
    <property type="entry name" value="Glyoxalase"/>
    <property type="match status" value="1"/>
</dbReference>
<accession>A0A9X3A020</accession>
<dbReference type="PROSITE" id="PS51819">
    <property type="entry name" value="VOC"/>
    <property type="match status" value="2"/>
</dbReference>
<feature type="domain" description="VOC" evidence="1">
    <location>
        <begin position="135"/>
        <end position="250"/>
    </location>
</feature>
<comment type="caution">
    <text evidence="2">The sequence shown here is derived from an EMBL/GenBank/DDBJ whole genome shotgun (WGS) entry which is preliminary data.</text>
</comment>
<organism evidence="2 3">
    <name type="scientific">Umezawaea endophytica</name>
    <dbReference type="NCBI Taxonomy" id="1654476"/>
    <lineage>
        <taxon>Bacteria</taxon>
        <taxon>Bacillati</taxon>
        <taxon>Actinomycetota</taxon>
        <taxon>Actinomycetes</taxon>
        <taxon>Pseudonocardiales</taxon>
        <taxon>Pseudonocardiaceae</taxon>
        <taxon>Umezawaea</taxon>
    </lineage>
</organism>
<keyword evidence="3" id="KW-1185">Reference proteome</keyword>
<dbReference type="InterPro" id="IPR029068">
    <property type="entry name" value="Glyas_Bleomycin-R_OHBP_Dase"/>
</dbReference>
<sequence>MSYVTGVQPNGTPTWIDLGIPDLERAQEFYGALFGWEFVSAGAEAGHYTTALLDGRRVAALAPNEGESEFWWNVYFAVDDCDSVAKGVVEAGGRVTVEPVDVMAQGRMAIALDPTGAQFGLWQARDHIGCEVVNEPNSLVRNDLVTPSAGPAREFYSSLFGFSLDRNEDVPDFDFTFLRRRDGHEIGGIFGNPEAARSRWETTFEVADTDAALARAVASGGVAGEASDMVYGRIATITDPFGTEFSVITRA</sequence>
<evidence type="ECO:0000313" key="2">
    <source>
        <dbReference type="EMBL" id="MCS7478079.1"/>
    </source>
</evidence>
<dbReference type="SUPFAM" id="SSF54593">
    <property type="entry name" value="Glyoxalase/Bleomycin resistance protein/Dihydroxybiphenyl dioxygenase"/>
    <property type="match status" value="1"/>
</dbReference>
<feature type="domain" description="VOC" evidence="1">
    <location>
        <begin position="12"/>
        <end position="124"/>
    </location>
</feature>
<dbReference type="CDD" id="cd07247">
    <property type="entry name" value="SgaA_N_like"/>
    <property type="match status" value="1"/>
</dbReference>
<evidence type="ECO:0000313" key="3">
    <source>
        <dbReference type="Proteomes" id="UP001141259"/>
    </source>
</evidence>
<dbReference type="EMBL" id="JANYMP010000006">
    <property type="protein sequence ID" value="MCS7478079.1"/>
    <property type="molecule type" value="Genomic_DNA"/>
</dbReference>
<evidence type="ECO:0000259" key="1">
    <source>
        <dbReference type="PROSITE" id="PS51819"/>
    </source>
</evidence>
<gene>
    <name evidence="2" type="ORF">NZH93_14550</name>
</gene>
<name>A0A9X3A020_9PSEU</name>
<dbReference type="InterPro" id="IPR041581">
    <property type="entry name" value="Glyoxalase_6"/>
</dbReference>
<dbReference type="Pfam" id="PF18029">
    <property type="entry name" value="Glyoxalase_6"/>
    <property type="match status" value="1"/>
</dbReference>
<protein>
    <submittedName>
        <fullName evidence="2">VOC family protein</fullName>
    </submittedName>
</protein>
<dbReference type="RefSeq" id="WP_259623593.1">
    <property type="nucleotide sequence ID" value="NZ_JANYMP010000006.1"/>
</dbReference>
<dbReference type="AlphaFoldDB" id="A0A9X3A020"/>
<proteinExistence type="predicted"/>
<dbReference type="InterPro" id="IPR052164">
    <property type="entry name" value="Anthracycline_SecMetBiosynth"/>
</dbReference>
<dbReference type="Gene3D" id="3.10.180.10">
    <property type="entry name" value="2,3-Dihydroxybiphenyl 1,2-Dioxygenase, domain 1"/>
    <property type="match status" value="2"/>
</dbReference>
<dbReference type="InterPro" id="IPR037523">
    <property type="entry name" value="VOC_core"/>
</dbReference>
<dbReference type="InterPro" id="IPR004360">
    <property type="entry name" value="Glyas_Fos-R_dOase_dom"/>
</dbReference>